<protein>
    <submittedName>
        <fullName evidence="10">Alkylation response protein AidB-like acyl-CoA dehydrogenase</fullName>
    </submittedName>
</protein>
<dbReference type="Gene3D" id="2.40.110.10">
    <property type="entry name" value="Butyryl-CoA Dehydrogenase, subunit A, domain 2"/>
    <property type="match status" value="1"/>
</dbReference>
<sequence length="401" mass="44002">MTPLERVDAAIDALLAEHPPASTPNQEFRGHRYDAGLAWVHFPEGFGGMGLKPELNKHVDQRLKEAGAKPTEPHTFFMALAGPTIVTHGSDEVKERFLRPMYTGEEVWCQLFSEPGAGSDFAGLATRAVRDGDEWIINGQKVWNTLAHIADFGMLVTRSDPDAPKHKGMTYFALDMKAPGVEVRPLRQITGEAEFNEVYMTDVRVPDAHRVGDVGEGWRASLTTLMNERNAIGTGSGAGSGSTSRPGGAANDAVAIWNELDPSEQTPVRKDTLMKFWVQAEVNRLTNRRAGQNAKAGNPGPEMSIAKLAFSELNKGLYEFCIDLMGADALIDYDYTFRRPEDLDVSGMGHGPRYSFLRVRANSIEGGTTEILRNILGEQVLGLPGEPRVDKDVPWNTVPRS</sequence>
<evidence type="ECO:0000256" key="2">
    <source>
        <dbReference type="ARBA" id="ARBA00009347"/>
    </source>
</evidence>
<dbReference type="InterPro" id="IPR009100">
    <property type="entry name" value="AcylCoA_DH/oxidase_NM_dom_sf"/>
</dbReference>
<evidence type="ECO:0000313" key="10">
    <source>
        <dbReference type="EMBL" id="TDT17181.1"/>
    </source>
</evidence>
<dbReference type="InterPro" id="IPR036250">
    <property type="entry name" value="AcylCo_DH-like_C"/>
</dbReference>
<evidence type="ECO:0000259" key="7">
    <source>
        <dbReference type="Pfam" id="PF00441"/>
    </source>
</evidence>
<dbReference type="InterPro" id="IPR006091">
    <property type="entry name" value="Acyl-CoA_Oxase/DH_mid-dom"/>
</dbReference>
<dbReference type="SUPFAM" id="SSF47203">
    <property type="entry name" value="Acyl-CoA dehydrogenase C-terminal domain-like"/>
    <property type="match status" value="1"/>
</dbReference>
<dbReference type="InterPro" id="IPR052161">
    <property type="entry name" value="Mycobact_Acyl-CoA_DH"/>
</dbReference>
<keyword evidence="5 6" id="KW-0560">Oxidoreductase</keyword>
<comment type="caution">
    <text evidence="10">The sequence shown here is derived from an EMBL/GenBank/DDBJ whole genome shotgun (WGS) entry which is preliminary data.</text>
</comment>
<dbReference type="Pfam" id="PF02771">
    <property type="entry name" value="Acyl-CoA_dh_N"/>
    <property type="match status" value="1"/>
</dbReference>
<proteinExistence type="inferred from homology"/>
<dbReference type="InterPro" id="IPR009075">
    <property type="entry name" value="AcylCo_DH/oxidase_C"/>
</dbReference>
<dbReference type="GO" id="GO:0016627">
    <property type="term" value="F:oxidoreductase activity, acting on the CH-CH group of donors"/>
    <property type="evidence" value="ECO:0007669"/>
    <property type="project" value="InterPro"/>
</dbReference>
<dbReference type="Pfam" id="PF00441">
    <property type="entry name" value="Acyl-CoA_dh_1"/>
    <property type="match status" value="1"/>
</dbReference>
<dbReference type="GO" id="GO:0050660">
    <property type="term" value="F:flavin adenine dinucleotide binding"/>
    <property type="evidence" value="ECO:0007669"/>
    <property type="project" value="InterPro"/>
</dbReference>
<evidence type="ECO:0000256" key="6">
    <source>
        <dbReference type="RuleBase" id="RU362125"/>
    </source>
</evidence>
<evidence type="ECO:0000259" key="9">
    <source>
        <dbReference type="Pfam" id="PF02771"/>
    </source>
</evidence>
<keyword evidence="3 6" id="KW-0285">Flavoprotein</keyword>
<keyword evidence="11" id="KW-1185">Reference proteome</keyword>
<name>A0A4R7I140_9ACTN</name>
<dbReference type="PANTHER" id="PTHR43292">
    <property type="entry name" value="ACYL-COA DEHYDROGENASE"/>
    <property type="match status" value="1"/>
</dbReference>
<gene>
    <name evidence="10" type="ORF">BDK89_2786</name>
</gene>
<evidence type="ECO:0000256" key="3">
    <source>
        <dbReference type="ARBA" id="ARBA00022630"/>
    </source>
</evidence>
<dbReference type="PANTHER" id="PTHR43292:SF4">
    <property type="entry name" value="ACYL-COA DEHYDROGENASE FADE34"/>
    <property type="match status" value="1"/>
</dbReference>
<keyword evidence="4 6" id="KW-0274">FAD</keyword>
<dbReference type="InterPro" id="IPR013786">
    <property type="entry name" value="AcylCoA_DH/ox_N"/>
</dbReference>
<dbReference type="AlphaFoldDB" id="A0A4R7I140"/>
<accession>A0A4R7I140</accession>
<reference evidence="10 11" key="1">
    <citation type="submission" date="2019-03" db="EMBL/GenBank/DDBJ databases">
        <title>Sequencing the genomes of 1000 actinobacteria strains.</title>
        <authorList>
            <person name="Klenk H.-P."/>
        </authorList>
    </citation>
    <scope>NUCLEOTIDE SEQUENCE [LARGE SCALE GENOMIC DNA]</scope>
    <source>
        <strain evidence="10 11">DSM 18936</strain>
    </source>
</reference>
<comment type="cofactor">
    <cofactor evidence="1 6">
        <name>FAD</name>
        <dbReference type="ChEBI" id="CHEBI:57692"/>
    </cofactor>
</comment>
<dbReference type="GO" id="GO:0005886">
    <property type="term" value="C:plasma membrane"/>
    <property type="evidence" value="ECO:0007669"/>
    <property type="project" value="TreeGrafter"/>
</dbReference>
<feature type="domain" description="Acyl-CoA oxidase/dehydrogenase middle" evidence="8">
    <location>
        <begin position="109"/>
        <end position="203"/>
    </location>
</feature>
<organism evidence="10 11">
    <name type="scientific">Ilumatobacter fluminis</name>
    <dbReference type="NCBI Taxonomy" id="467091"/>
    <lineage>
        <taxon>Bacteria</taxon>
        <taxon>Bacillati</taxon>
        <taxon>Actinomycetota</taxon>
        <taxon>Acidimicrobiia</taxon>
        <taxon>Acidimicrobiales</taxon>
        <taxon>Ilumatobacteraceae</taxon>
        <taxon>Ilumatobacter</taxon>
    </lineage>
</organism>
<evidence type="ECO:0000256" key="1">
    <source>
        <dbReference type="ARBA" id="ARBA00001974"/>
    </source>
</evidence>
<dbReference type="InterPro" id="IPR037069">
    <property type="entry name" value="AcylCoA_DH/ox_N_sf"/>
</dbReference>
<dbReference type="Gene3D" id="1.20.140.10">
    <property type="entry name" value="Butyryl-CoA Dehydrogenase, subunit A, domain 3"/>
    <property type="match status" value="1"/>
</dbReference>
<dbReference type="Gene3D" id="1.10.540.10">
    <property type="entry name" value="Acyl-CoA dehydrogenase/oxidase, N-terminal domain"/>
    <property type="match status" value="1"/>
</dbReference>
<dbReference type="SUPFAM" id="SSF56645">
    <property type="entry name" value="Acyl-CoA dehydrogenase NM domain-like"/>
    <property type="match status" value="1"/>
</dbReference>
<dbReference type="Pfam" id="PF02770">
    <property type="entry name" value="Acyl-CoA_dh_M"/>
    <property type="match status" value="1"/>
</dbReference>
<evidence type="ECO:0000313" key="11">
    <source>
        <dbReference type="Proteomes" id="UP000294558"/>
    </source>
</evidence>
<dbReference type="InterPro" id="IPR046373">
    <property type="entry name" value="Acyl-CoA_Oxase/DH_mid-dom_sf"/>
</dbReference>
<evidence type="ECO:0000256" key="5">
    <source>
        <dbReference type="ARBA" id="ARBA00023002"/>
    </source>
</evidence>
<dbReference type="FunFam" id="2.40.110.10:FF:000011">
    <property type="entry name" value="Acyl-CoA dehydrogenase FadE34"/>
    <property type="match status" value="1"/>
</dbReference>
<evidence type="ECO:0000259" key="8">
    <source>
        <dbReference type="Pfam" id="PF02770"/>
    </source>
</evidence>
<evidence type="ECO:0000256" key="4">
    <source>
        <dbReference type="ARBA" id="ARBA00022827"/>
    </source>
</evidence>
<feature type="domain" description="Acyl-CoA dehydrogenase/oxidase N-terminal" evidence="9">
    <location>
        <begin position="33"/>
        <end position="105"/>
    </location>
</feature>
<comment type="similarity">
    <text evidence="2 6">Belongs to the acyl-CoA dehydrogenase family.</text>
</comment>
<feature type="domain" description="Acyl-CoA dehydrogenase/oxidase C-terminal" evidence="7">
    <location>
        <begin position="215"/>
        <end position="380"/>
    </location>
</feature>
<dbReference type="Proteomes" id="UP000294558">
    <property type="component" value="Unassembled WGS sequence"/>
</dbReference>
<dbReference type="EMBL" id="SOAU01000001">
    <property type="protein sequence ID" value="TDT17181.1"/>
    <property type="molecule type" value="Genomic_DNA"/>
</dbReference>